<evidence type="ECO:0000313" key="2">
    <source>
        <dbReference type="Proteomes" id="UP000245977"/>
    </source>
</evidence>
<protein>
    <submittedName>
        <fullName evidence="1">Uncharacterized protein</fullName>
    </submittedName>
</protein>
<accession>A0A2S2FBI6</accession>
<keyword evidence="2" id="KW-1185">Reference proteome</keyword>
<name>A0A2S2FBI6_9GAMM</name>
<evidence type="ECO:0000313" key="1">
    <source>
        <dbReference type="EMBL" id="AWL28341.1"/>
    </source>
</evidence>
<reference evidence="1" key="1">
    <citation type="submission" date="2019-08" db="EMBL/GenBank/DDBJ databases">
        <title>The complete genome of Acinetobacter defluvii strain WCHAD010030.</title>
        <authorList>
            <person name="Hu Y."/>
            <person name="Qin J."/>
            <person name="Feng Y."/>
            <person name="Zong Z."/>
        </authorList>
    </citation>
    <scope>NUCLEOTIDE SEQUENCE</scope>
    <source>
        <strain evidence="1">WCHA30</strain>
    </source>
</reference>
<proteinExistence type="predicted"/>
<gene>
    <name evidence="1" type="ORF">DJ533_07045</name>
</gene>
<dbReference type="RefSeq" id="WP_065993562.1">
    <property type="nucleotide sequence ID" value="NZ_CP029397.2"/>
</dbReference>
<dbReference type="Proteomes" id="UP000245977">
    <property type="component" value="Chromosome"/>
</dbReference>
<organism evidence="1 2">
    <name type="scientific">Acinetobacter defluvii</name>
    <dbReference type="NCBI Taxonomy" id="1871111"/>
    <lineage>
        <taxon>Bacteria</taxon>
        <taxon>Pseudomonadati</taxon>
        <taxon>Pseudomonadota</taxon>
        <taxon>Gammaproteobacteria</taxon>
        <taxon>Moraxellales</taxon>
        <taxon>Moraxellaceae</taxon>
        <taxon>Acinetobacter</taxon>
    </lineage>
</organism>
<dbReference type="KEGG" id="adv:DJ533_07045"/>
<dbReference type="OrthoDB" id="6712528at2"/>
<dbReference type="AlphaFoldDB" id="A0A2S2FBI6"/>
<dbReference type="EMBL" id="CP029397">
    <property type="protein sequence ID" value="AWL28341.1"/>
    <property type="molecule type" value="Genomic_DNA"/>
</dbReference>
<sequence>MSKSIPSNFEETSSSNLERCSSCTELMQKNEIDPNYDGPLATYANNTYCTLKCMEELPTDSEHIRHSES</sequence>